<protein>
    <submittedName>
        <fullName evidence="5">Metallo-beta-lactamase domain protein</fullName>
    </submittedName>
</protein>
<dbReference type="KEGG" id="bhan:CGC63_05660"/>
<dbReference type="RefSeq" id="WP_004222711.1">
    <property type="nucleotide sequence ID" value="NZ_CP022413.2"/>
</dbReference>
<dbReference type="Pfam" id="PF19085">
    <property type="entry name" value="Choline_bind_2"/>
    <property type="match status" value="1"/>
</dbReference>
<dbReference type="InterPro" id="IPR001279">
    <property type="entry name" value="Metallo-B-lactamas"/>
</dbReference>
<gene>
    <name evidence="5" type="ORF">BLAHAN_06645</name>
</gene>
<reference evidence="5" key="1">
    <citation type="submission" date="2009-09" db="EMBL/GenBank/DDBJ databases">
        <authorList>
            <person name="Weinstock G."/>
            <person name="Sodergren E."/>
            <person name="Clifton S."/>
            <person name="Fulton L."/>
            <person name="Fulton B."/>
            <person name="Courtney L."/>
            <person name="Fronick C."/>
            <person name="Harrison M."/>
            <person name="Strong C."/>
            <person name="Farmer C."/>
            <person name="Delahaunty K."/>
            <person name="Markovic C."/>
            <person name="Hall O."/>
            <person name="Minx P."/>
            <person name="Tomlinson C."/>
            <person name="Mitreva M."/>
            <person name="Nelson J."/>
            <person name="Hou S."/>
            <person name="Wollam A."/>
            <person name="Pepin K.H."/>
            <person name="Johnson M."/>
            <person name="Bhonagiri V."/>
            <person name="Nash W.E."/>
            <person name="Warren W."/>
            <person name="Chinwalla A."/>
            <person name="Mardis E.R."/>
            <person name="Wilson R.K."/>
        </authorList>
    </citation>
    <scope>NUCLEOTIDE SEQUENCE [LARGE SCALE GENOMIC DNA]</scope>
    <source>
        <strain evidence="5">DSM 20583</strain>
    </source>
</reference>
<evidence type="ECO:0000313" key="5">
    <source>
        <dbReference type="EMBL" id="EEX20674.1"/>
    </source>
</evidence>
<dbReference type="InterPro" id="IPR052159">
    <property type="entry name" value="Competence_DNA_uptake"/>
</dbReference>
<feature type="domain" description="Metallo-beta-lactamase" evidence="4">
    <location>
        <begin position="48"/>
        <end position="289"/>
    </location>
</feature>
<dbReference type="InterPro" id="IPR036866">
    <property type="entry name" value="RibonucZ/Hydroxyglut_hydro"/>
</dbReference>
<dbReference type="SUPFAM" id="SSF69360">
    <property type="entry name" value="Cell wall binding repeat"/>
    <property type="match status" value="2"/>
</dbReference>
<evidence type="ECO:0000256" key="3">
    <source>
        <dbReference type="SAM" id="SignalP"/>
    </source>
</evidence>
<feature type="repeat" description="Cell wall-binding" evidence="2">
    <location>
        <begin position="564"/>
        <end position="583"/>
    </location>
</feature>
<accession>C9LB39</accession>
<keyword evidence="3" id="KW-0732">Signal</keyword>
<dbReference type="Pfam" id="PF00753">
    <property type="entry name" value="Lactamase_B"/>
    <property type="match status" value="1"/>
</dbReference>
<dbReference type="PANTHER" id="PTHR30619">
    <property type="entry name" value="DNA INTERNALIZATION/COMPETENCE PROTEIN COMEC/REC2"/>
    <property type="match status" value="1"/>
</dbReference>
<dbReference type="HOGENOM" id="CLU_015019_0_0_9"/>
<dbReference type="STRING" id="537007.BLAHAN_06645"/>
<dbReference type="Pfam" id="PF01473">
    <property type="entry name" value="Choline_bind_1"/>
    <property type="match status" value="2"/>
</dbReference>
<evidence type="ECO:0000256" key="1">
    <source>
        <dbReference type="ARBA" id="ARBA00022737"/>
    </source>
</evidence>
<dbReference type="SUPFAM" id="SSF56281">
    <property type="entry name" value="Metallo-hydrolase/oxidoreductase"/>
    <property type="match status" value="1"/>
</dbReference>
<evidence type="ECO:0000259" key="4">
    <source>
        <dbReference type="SMART" id="SM00849"/>
    </source>
</evidence>
<feature type="signal peptide" evidence="3">
    <location>
        <begin position="1"/>
        <end position="33"/>
    </location>
</feature>
<comment type="caution">
    <text evidence="5">The sequence shown here is derived from an EMBL/GenBank/DDBJ whole genome shotgun (WGS) entry which is preliminary data.</text>
</comment>
<feature type="chain" id="PRO_5030167875" evidence="3">
    <location>
        <begin position="34"/>
        <end position="704"/>
    </location>
</feature>
<dbReference type="Gene3D" id="2.10.270.10">
    <property type="entry name" value="Cholin Binding"/>
    <property type="match status" value="4"/>
</dbReference>
<feature type="repeat" description="Cell wall-binding" evidence="2">
    <location>
        <begin position="627"/>
        <end position="646"/>
    </location>
</feature>
<proteinExistence type="predicted"/>
<dbReference type="Proteomes" id="UP000003755">
    <property type="component" value="Unassembled WGS sequence"/>
</dbReference>
<feature type="repeat" description="Cell wall-binding" evidence="2">
    <location>
        <begin position="544"/>
        <end position="563"/>
    </location>
</feature>
<dbReference type="SMART" id="SM00849">
    <property type="entry name" value="Lactamase_B"/>
    <property type="match status" value="1"/>
</dbReference>
<evidence type="ECO:0000256" key="2">
    <source>
        <dbReference type="PROSITE-ProRule" id="PRU00591"/>
    </source>
</evidence>
<name>C9LB39_BLAHA</name>
<organism evidence="5 6">
    <name type="scientific">Blautia hansenii DSM 20583</name>
    <dbReference type="NCBI Taxonomy" id="537007"/>
    <lineage>
        <taxon>Bacteria</taxon>
        <taxon>Bacillati</taxon>
        <taxon>Bacillota</taxon>
        <taxon>Clostridia</taxon>
        <taxon>Lachnospirales</taxon>
        <taxon>Lachnospiraceae</taxon>
        <taxon>Blautia</taxon>
    </lineage>
</organism>
<dbReference type="Gene3D" id="3.60.15.10">
    <property type="entry name" value="Ribonuclease Z/Hydroxyacylglutathione hydrolase-like"/>
    <property type="match status" value="1"/>
</dbReference>
<feature type="repeat" description="Cell wall-binding" evidence="2">
    <location>
        <begin position="396"/>
        <end position="415"/>
    </location>
</feature>
<dbReference type="AlphaFoldDB" id="C9LB39"/>
<keyword evidence="1" id="KW-0677">Repeat</keyword>
<dbReference type="PROSITE" id="PS51170">
    <property type="entry name" value="CW"/>
    <property type="match status" value="6"/>
</dbReference>
<dbReference type="InterPro" id="IPR018337">
    <property type="entry name" value="Cell_wall/Cho-bd_repeat"/>
</dbReference>
<feature type="repeat" description="Cell wall-binding" evidence="2">
    <location>
        <begin position="481"/>
        <end position="500"/>
    </location>
</feature>
<dbReference type="EMBL" id="ABYU02000042">
    <property type="protein sequence ID" value="EEX20674.1"/>
    <property type="molecule type" value="Genomic_DNA"/>
</dbReference>
<dbReference type="PANTHER" id="PTHR30619:SF7">
    <property type="entry name" value="BETA-LACTAMASE DOMAIN PROTEIN"/>
    <property type="match status" value="1"/>
</dbReference>
<keyword evidence="6" id="KW-1185">Reference proteome</keyword>
<dbReference type="eggNOG" id="COG2333">
    <property type="taxonomic scope" value="Bacteria"/>
</dbReference>
<feature type="repeat" description="Cell wall-binding" evidence="2">
    <location>
        <begin position="647"/>
        <end position="666"/>
    </location>
</feature>
<dbReference type="eggNOG" id="COG5263">
    <property type="taxonomic scope" value="Bacteria"/>
</dbReference>
<dbReference type="Pfam" id="PF19127">
    <property type="entry name" value="Choline_bind_3"/>
    <property type="match status" value="2"/>
</dbReference>
<evidence type="ECO:0000313" key="6">
    <source>
        <dbReference type="Proteomes" id="UP000003755"/>
    </source>
</evidence>
<sequence>MIYINCKARKIKKIVAAGIATASIWMLPSSTEAAPQETKIHFISLNSATDAILLESNGHYGLVDFGEDWDYPDGTDSRYPLRSGITKGVGYEQQVIHYLKSQGVEKLDFCVATHSHSDHIGGGDEILDAFPTDRLYINRYDDSYIVKENEFHLWDNQYIYDDIIDAANRNNTEIITDLDLEENTEYRSFTLGDMSIDLMNLQRRRDKNRQILPVVDENENCIVTKITAYGRTALLTADIDPTEGDTGRLANQLIEELGDLPQYQPENRAEPELKEEYPKENYKAVSATVFDLPENRVVKDTGVFEKIDETQINTGKRISIDLMKMAHHSNDWNNTTYFLTSLNPKAVVITGYETSFTERERDCLPNSKVYATATDSAAVISEFHDSGIKTRYVKLSPEWMKIDDGWYYFDENGRTFTDESVHEIDGKPYCFDAKGAVEKENRWVKVNGKWKYWLVTGEFQKDSWLKLNDVSYYLDEQGNVVIGWKQIDDSWYYFNEDGTMATDSWIGEDYVDVSGAWKPEILKEKWMSSGGKWWYRHSDGSYTTSNWEWINGKWYYFDASGWMMTGWQKVGNEWYYLYSNGVMAADSWIGENYVDATGIWRPEILKEKWISSGEKWWYRHSDGSYTALNWKKIDGKWYYFDASGWMVTGWQKVGDNWYYLYDDGVMASDTWVGNYYLKSDGTMAVSEWVQDGKYYVDENGLWVA</sequence>